<gene>
    <name evidence="1" type="ORF">MLD38_030545</name>
</gene>
<evidence type="ECO:0000313" key="1">
    <source>
        <dbReference type="EMBL" id="KAI4325122.1"/>
    </source>
</evidence>
<sequence length="239" mass="26975">MVATLGPGKFYGSSLPRPRFYTDLKFSESRVDPPPSIIDPLLSWAKEAHWSMGGLSFTRLRLQGRIEGNISKLRAQKEKEFAEEKSKAEEKVRKEEAREEEMREEEEEERHTPKAPVAQKRRRRLVEDSEDEEREEEVLAESKRKSLKRKLYDEFDAVSMKGDSSGGNCEGRRTSPRTGKRSGTGVMATPEPAKIDKGEIVVVRNTNGQLRVSPRLAKLSKDGSCGGNSRVSRRLVKSG</sequence>
<keyword evidence="2" id="KW-1185">Reference proteome</keyword>
<name>A0ACB9MLI6_9MYRT</name>
<comment type="caution">
    <text evidence="1">The sequence shown here is derived from an EMBL/GenBank/DDBJ whole genome shotgun (WGS) entry which is preliminary data.</text>
</comment>
<organism evidence="1 2">
    <name type="scientific">Melastoma candidum</name>
    <dbReference type="NCBI Taxonomy" id="119954"/>
    <lineage>
        <taxon>Eukaryota</taxon>
        <taxon>Viridiplantae</taxon>
        <taxon>Streptophyta</taxon>
        <taxon>Embryophyta</taxon>
        <taxon>Tracheophyta</taxon>
        <taxon>Spermatophyta</taxon>
        <taxon>Magnoliopsida</taxon>
        <taxon>eudicotyledons</taxon>
        <taxon>Gunneridae</taxon>
        <taxon>Pentapetalae</taxon>
        <taxon>rosids</taxon>
        <taxon>malvids</taxon>
        <taxon>Myrtales</taxon>
        <taxon>Melastomataceae</taxon>
        <taxon>Melastomatoideae</taxon>
        <taxon>Melastomateae</taxon>
        <taxon>Melastoma</taxon>
    </lineage>
</organism>
<evidence type="ECO:0000313" key="2">
    <source>
        <dbReference type="Proteomes" id="UP001057402"/>
    </source>
</evidence>
<proteinExistence type="predicted"/>
<dbReference type="EMBL" id="CM042888">
    <property type="protein sequence ID" value="KAI4325122.1"/>
    <property type="molecule type" value="Genomic_DNA"/>
</dbReference>
<protein>
    <submittedName>
        <fullName evidence="1">Uncharacterized protein</fullName>
    </submittedName>
</protein>
<dbReference type="Proteomes" id="UP001057402">
    <property type="component" value="Chromosome 9"/>
</dbReference>
<reference evidence="2" key="1">
    <citation type="journal article" date="2023" name="Front. Plant Sci.">
        <title>Chromosomal-level genome assembly of Melastoma candidum provides insights into trichome evolution.</title>
        <authorList>
            <person name="Zhong Y."/>
            <person name="Wu W."/>
            <person name="Sun C."/>
            <person name="Zou P."/>
            <person name="Liu Y."/>
            <person name="Dai S."/>
            <person name="Zhou R."/>
        </authorList>
    </citation>
    <scope>NUCLEOTIDE SEQUENCE [LARGE SCALE GENOMIC DNA]</scope>
</reference>
<accession>A0ACB9MLI6</accession>